<keyword evidence="3 6" id="KW-1133">Transmembrane helix</keyword>
<dbReference type="GO" id="GO:0032981">
    <property type="term" value="P:mitochondrial respiratory chain complex I assembly"/>
    <property type="evidence" value="ECO:0007669"/>
    <property type="project" value="TreeGrafter"/>
</dbReference>
<name>A0A7E5VWR3_TRINI</name>
<evidence type="ECO:0000313" key="7">
    <source>
        <dbReference type="Proteomes" id="UP000322000"/>
    </source>
</evidence>
<reference evidence="8" key="1">
    <citation type="submission" date="2025-08" db="UniProtKB">
        <authorList>
            <consortium name="RefSeq"/>
        </authorList>
    </citation>
    <scope>IDENTIFICATION</scope>
</reference>
<evidence type="ECO:0000313" key="8">
    <source>
        <dbReference type="RefSeq" id="XP_026732778.1"/>
    </source>
</evidence>
<keyword evidence="4" id="KW-0496">Mitochondrion</keyword>
<comment type="subcellular location">
    <subcellularLocation>
        <location evidence="1">Mitochondrion membrane</location>
        <topology evidence="1">Multi-pass membrane protein</topology>
    </subcellularLocation>
</comment>
<protein>
    <submittedName>
        <fullName evidence="8">Uncharacterized protein LOC113497427</fullName>
    </submittedName>
</protein>
<dbReference type="InParanoid" id="A0A7E5VWR3"/>
<evidence type="ECO:0000256" key="6">
    <source>
        <dbReference type="SAM" id="Phobius"/>
    </source>
</evidence>
<dbReference type="AlphaFoldDB" id="A0A7E5VWR3"/>
<dbReference type="InterPro" id="IPR009801">
    <property type="entry name" value="TMEM126"/>
</dbReference>
<keyword evidence="7" id="KW-1185">Reference proteome</keyword>
<feature type="transmembrane region" description="Helical" evidence="6">
    <location>
        <begin position="72"/>
        <end position="92"/>
    </location>
</feature>
<dbReference type="KEGG" id="tnl:113497427"/>
<evidence type="ECO:0000256" key="4">
    <source>
        <dbReference type="ARBA" id="ARBA00023128"/>
    </source>
</evidence>
<dbReference type="PANTHER" id="PTHR16296:SF2">
    <property type="entry name" value="TRANSMEMBRANE PROTEIN 126A"/>
    <property type="match status" value="1"/>
</dbReference>
<gene>
    <name evidence="8" type="primary">LOC113497427</name>
</gene>
<organism evidence="7 8">
    <name type="scientific">Trichoplusia ni</name>
    <name type="common">Cabbage looper</name>
    <dbReference type="NCBI Taxonomy" id="7111"/>
    <lineage>
        <taxon>Eukaryota</taxon>
        <taxon>Metazoa</taxon>
        <taxon>Ecdysozoa</taxon>
        <taxon>Arthropoda</taxon>
        <taxon>Hexapoda</taxon>
        <taxon>Insecta</taxon>
        <taxon>Pterygota</taxon>
        <taxon>Neoptera</taxon>
        <taxon>Endopterygota</taxon>
        <taxon>Lepidoptera</taxon>
        <taxon>Glossata</taxon>
        <taxon>Ditrysia</taxon>
        <taxon>Noctuoidea</taxon>
        <taxon>Noctuidae</taxon>
        <taxon>Plusiinae</taxon>
        <taxon>Trichoplusia</taxon>
    </lineage>
</organism>
<dbReference type="Proteomes" id="UP000322000">
    <property type="component" value="Chromosome 9"/>
</dbReference>
<evidence type="ECO:0000256" key="2">
    <source>
        <dbReference type="ARBA" id="ARBA00022692"/>
    </source>
</evidence>
<dbReference type="OrthoDB" id="6234762at2759"/>
<sequence>MALQKSKTIPKDAVELDELQATEYVWNLVSDWESLSDTWALRSASFVLGGLNALCGIMINSHYRNKLKLGSYGFFASALPITIMPGILTAMFHRHLVSTELLLMKNEACPMCYEIRSGAVQLSMGLAYPLILAPASSLMLAQRYSTYRVPDLRLGPRTIFQFVRKLTRPYNNTLTVMAVAQLVTSSVLTYYEMRNNITLRIKMMDIEAKLMAEKHDS</sequence>
<dbReference type="FunCoup" id="A0A7E5VWR3">
    <property type="interactions" value="411"/>
</dbReference>
<dbReference type="PANTHER" id="PTHR16296">
    <property type="entry name" value="UNCHARACTERIZED HYPOTHALAMUS PROTEIN HT007"/>
    <property type="match status" value="1"/>
</dbReference>
<dbReference type="GO" id="GO:0031966">
    <property type="term" value="C:mitochondrial membrane"/>
    <property type="evidence" value="ECO:0007669"/>
    <property type="project" value="UniProtKB-SubCell"/>
</dbReference>
<keyword evidence="5 6" id="KW-0472">Membrane</keyword>
<evidence type="ECO:0000256" key="3">
    <source>
        <dbReference type="ARBA" id="ARBA00022989"/>
    </source>
</evidence>
<evidence type="ECO:0000256" key="1">
    <source>
        <dbReference type="ARBA" id="ARBA00004225"/>
    </source>
</evidence>
<accession>A0A7E5VWR3</accession>
<dbReference type="RefSeq" id="XP_026732778.1">
    <property type="nucleotide sequence ID" value="XM_026876977.1"/>
</dbReference>
<dbReference type="Pfam" id="PF07114">
    <property type="entry name" value="TMEM126"/>
    <property type="match status" value="1"/>
</dbReference>
<keyword evidence="2 6" id="KW-0812">Transmembrane</keyword>
<evidence type="ECO:0000256" key="5">
    <source>
        <dbReference type="ARBA" id="ARBA00023136"/>
    </source>
</evidence>
<proteinExistence type="predicted"/>
<dbReference type="GeneID" id="113497427"/>